<dbReference type="RefSeq" id="YP_009207615.1">
    <property type="nucleotide sequence ID" value="NC_028895.1"/>
</dbReference>
<evidence type="ECO:0000313" key="1">
    <source>
        <dbReference type="EMBL" id="AJF40773.1"/>
    </source>
</evidence>
<dbReference type="GeneID" id="26633983"/>
<evidence type="ECO:0000313" key="2">
    <source>
        <dbReference type="EMBL" id="AJF40917.1"/>
    </source>
</evidence>
<organism evidence="1 3">
    <name type="scientific">Vibrio phage phi 3</name>
    <dbReference type="NCBI Taxonomy" id="1589298"/>
    <lineage>
        <taxon>Viruses</taxon>
        <taxon>Duplodnaviria</taxon>
        <taxon>Heunggongvirae</taxon>
        <taxon>Uroviricota</taxon>
        <taxon>Caudoviricetes</taxon>
        <taxon>Demerecviridae</taxon>
        <taxon>Ermolyevavirinae</taxon>
        <taxon>Jesfedecavirus</taxon>
        <taxon>Jesfedecavirus phi3</taxon>
    </lineage>
</organism>
<dbReference type="Proteomes" id="UP000031804">
    <property type="component" value="Segment"/>
</dbReference>
<dbReference type="KEGG" id="vg:26634128"/>
<proteinExistence type="predicted"/>
<reference evidence="1 3" key="1">
    <citation type="submission" date="2014-12" db="EMBL/GenBank/DDBJ databases">
        <title>Complete genome sequences of three Vibrio cholerae specific bacteriophages.</title>
        <authorList>
            <person name="Bhandare S.G."/>
            <person name="Warry A."/>
            <person name="Emes R.D."/>
            <person name="Hooton S.P.T."/>
            <person name="Barrow P.A."/>
            <person name="Atterbury R.J."/>
        </authorList>
    </citation>
    <scope>NUCLEOTIDE SEQUENCE [LARGE SCALE GENOMIC DNA]</scope>
</reference>
<protein>
    <submittedName>
        <fullName evidence="1">Uncharacterized protein</fullName>
    </submittedName>
</protein>
<name>A0A0B5H8P8_9CAUD</name>
<keyword evidence="3" id="KW-1185">Reference proteome</keyword>
<dbReference type="OrthoDB" id="32727at10239"/>
<gene>
    <name evidence="1" type="ORF">SBVP3_0005</name>
    <name evidence="2" type="ORF">SBVP3_00150</name>
</gene>
<sequence length="98" mass="10886">MNMRNKILVSVSILFKPEAREQIKAAAKTRGLELSPTFDTEGQTFDAPYDYHISEGTVDVVAKALDNSGDICVYSYPLSDVARVKSRWTDENKGTTVN</sequence>
<dbReference type="EMBL" id="KP280063">
    <property type="protein sequence ID" value="AJF40773.1"/>
    <property type="molecule type" value="Genomic_DNA"/>
</dbReference>
<dbReference type="EMBL" id="KP280063">
    <property type="protein sequence ID" value="AJF40917.1"/>
    <property type="molecule type" value="Genomic_DNA"/>
</dbReference>
<dbReference type="GeneID" id="26634128"/>
<evidence type="ECO:0000313" key="3">
    <source>
        <dbReference type="Proteomes" id="UP000031804"/>
    </source>
</evidence>
<dbReference type="RefSeq" id="YP_009207470.1">
    <property type="nucleotide sequence ID" value="NC_028895.1"/>
</dbReference>
<accession>A0A0B5H8P8</accession>
<dbReference type="KEGG" id="vg:26633983"/>